<keyword evidence="1" id="KW-0805">Transcription regulation</keyword>
<comment type="caution">
    <text evidence="5">The sequence shown here is derived from an EMBL/GenBank/DDBJ whole genome shotgun (WGS) entry which is preliminary data.</text>
</comment>
<dbReference type="InterPro" id="IPR036388">
    <property type="entry name" value="WH-like_DNA-bd_sf"/>
</dbReference>
<protein>
    <submittedName>
        <fullName evidence="5">GntR family transcriptional regulator</fullName>
    </submittedName>
</protein>
<dbReference type="SMART" id="SM00345">
    <property type="entry name" value="HTH_GNTR"/>
    <property type="match status" value="1"/>
</dbReference>
<evidence type="ECO:0000313" key="5">
    <source>
        <dbReference type="EMBL" id="RZU50715.1"/>
    </source>
</evidence>
<accession>A0A4Q7ZKC1</accession>
<dbReference type="Gene3D" id="1.10.10.10">
    <property type="entry name" value="Winged helix-like DNA-binding domain superfamily/Winged helix DNA-binding domain"/>
    <property type="match status" value="1"/>
</dbReference>
<dbReference type="SUPFAM" id="SSF64288">
    <property type="entry name" value="Chorismate lyase-like"/>
    <property type="match status" value="1"/>
</dbReference>
<dbReference type="EMBL" id="SHKY01000001">
    <property type="protein sequence ID" value="RZU50715.1"/>
    <property type="molecule type" value="Genomic_DNA"/>
</dbReference>
<dbReference type="Proteomes" id="UP000292564">
    <property type="component" value="Unassembled WGS sequence"/>
</dbReference>
<dbReference type="InterPro" id="IPR028978">
    <property type="entry name" value="Chorismate_lyase_/UTRA_dom_sf"/>
</dbReference>
<keyword evidence="3" id="KW-0804">Transcription</keyword>
<reference evidence="5 6" key="1">
    <citation type="submission" date="2019-02" db="EMBL/GenBank/DDBJ databases">
        <title>Sequencing the genomes of 1000 actinobacteria strains.</title>
        <authorList>
            <person name="Klenk H.-P."/>
        </authorList>
    </citation>
    <scope>NUCLEOTIDE SEQUENCE [LARGE SCALE GENOMIC DNA]</scope>
    <source>
        <strain evidence="5 6">DSM 45162</strain>
    </source>
</reference>
<evidence type="ECO:0000256" key="1">
    <source>
        <dbReference type="ARBA" id="ARBA00023015"/>
    </source>
</evidence>
<dbReference type="PANTHER" id="PTHR44846:SF17">
    <property type="entry name" value="GNTR-FAMILY TRANSCRIPTIONAL REGULATOR"/>
    <property type="match status" value="1"/>
</dbReference>
<organism evidence="5 6">
    <name type="scientific">Krasilnikovia cinnamomea</name>
    <dbReference type="NCBI Taxonomy" id="349313"/>
    <lineage>
        <taxon>Bacteria</taxon>
        <taxon>Bacillati</taxon>
        <taxon>Actinomycetota</taxon>
        <taxon>Actinomycetes</taxon>
        <taxon>Micromonosporales</taxon>
        <taxon>Micromonosporaceae</taxon>
        <taxon>Krasilnikovia</taxon>
    </lineage>
</organism>
<dbReference type="SMART" id="SM00866">
    <property type="entry name" value="UTRA"/>
    <property type="match status" value="1"/>
</dbReference>
<dbReference type="PROSITE" id="PS50949">
    <property type="entry name" value="HTH_GNTR"/>
    <property type="match status" value="1"/>
</dbReference>
<dbReference type="AlphaFoldDB" id="A0A4Q7ZKC1"/>
<evidence type="ECO:0000256" key="3">
    <source>
        <dbReference type="ARBA" id="ARBA00023163"/>
    </source>
</evidence>
<sequence>MERLPDLDPADPRPIHQQIAARVREAIESGVLQPGDRVPGENLLMTRYAVSRWTAREALALLANSGLITKVPKVGTFVRDQRRLQRKPRRYRRQRGTAEFATEARAAGLHPDIEADSRVVEAAEDIAARLEIPAGTEVMRTEYRFLADGRPIQLATSFEPFDLTRDTPIERPEEGPLAGTGVITRMDSIGVEITRVAEEVSTRLPSPGETEALRVPSGVPVFCIHRTFSTDQRPVEIADIVIPGDRYALTYEFRVTEDDDPVTL</sequence>
<dbReference type="CDD" id="cd07377">
    <property type="entry name" value="WHTH_GntR"/>
    <property type="match status" value="1"/>
</dbReference>
<name>A0A4Q7ZKC1_9ACTN</name>
<dbReference type="SUPFAM" id="SSF46785">
    <property type="entry name" value="Winged helix' DNA-binding domain"/>
    <property type="match status" value="1"/>
</dbReference>
<dbReference type="GO" id="GO:0045892">
    <property type="term" value="P:negative regulation of DNA-templated transcription"/>
    <property type="evidence" value="ECO:0007669"/>
    <property type="project" value="TreeGrafter"/>
</dbReference>
<dbReference type="PRINTS" id="PR00035">
    <property type="entry name" value="HTHGNTR"/>
</dbReference>
<keyword evidence="2" id="KW-0238">DNA-binding</keyword>
<evidence type="ECO:0000259" key="4">
    <source>
        <dbReference type="PROSITE" id="PS50949"/>
    </source>
</evidence>
<dbReference type="GO" id="GO:0003677">
    <property type="term" value="F:DNA binding"/>
    <property type="evidence" value="ECO:0007669"/>
    <property type="project" value="UniProtKB-KW"/>
</dbReference>
<evidence type="ECO:0000256" key="2">
    <source>
        <dbReference type="ARBA" id="ARBA00023125"/>
    </source>
</evidence>
<proteinExistence type="predicted"/>
<dbReference type="Pfam" id="PF07702">
    <property type="entry name" value="UTRA"/>
    <property type="match status" value="1"/>
</dbReference>
<evidence type="ECO:0000313" key="6">
    <source>
        <dbReference type="Proteomes" id="UP000292564"/>
    </source>
</evidence>
<dbReference type="InterPro" id="IPR036390">
    <property type="entry name" value="WH_DNA-bd_sf"/>
</dbReference>
<dbReference type="Gene3D" id="3.40.1410.10">
    <property type="entry name" value="Chorismate lyase-like"/>
    <property type="match status" value="1"/>
</dbReference>
<dbReference type="InterPro" id="IPR000524">
    <property type="entry name" value="Tscrpt_reg_HTH_GntR"/>
</dbReference>
<keyword evidence="6" id="KW-1185">Reference proteome</keyword>
<dbReference type="Pfam" id="PF00392">
    <property type="entry name" value="GntR"/>
    <property type="match status" value="1"/>
</dbReference>
<dbReference type="InterPro" id="IPR050679">
    <property type="entry name" value="Bact_HTH_transcr_reg"/>
</dbReference>
<gene>
    <name evidence="5" type="ORF">EV385_2495</name>
</gene>
<dbReference type="InterPro" id="IPR011663">
    <property type="entry name" value="UTRA"/>
</dbReference>
<feature type="domain" description="HTH gntR-type" evidence="4">
    <location>
        <begin position="13"/>
        <end position="81"/>
    </location>
</feature>
<dbReference type="PANTHER" id="PTHR44846">
    <property type="entry name" value="MANNOSYL-D-GLYCERATE TRANSPORT/METABOLISM SYSTEM REPRESSOR MNGR-RELATED"/>
    <property type="match status" value="1"/>
</dbReference>
<dbReference type="GO" id="GO:0003700">
    <property type="term" value="F:DNA-binding transcription factor activity"/>
    <property type="evidence" value="ECO:0007669"/>
    <property type="project" value="InterPro"/>
</dbReference>